<organism evidence="1">
    <name type="scientific">uncultured marine group II/III euryarchaeote AD1000_03_F11</name>
    <dbReference type="NCBI Taxonomy" id="1457703"/>
    <lineage>
        <taxon>Archaea</taxon>
        <taxon>Methanobacteriati</taxon>
        <taxon>Methanobacteriota</taxon>
        <taxon>environmental samples</taxon>
    </lineage>
</organism>
<dbReference type="EMBL" id="KF900309">
    <property type="protein sequence ID" value="AIE90422.1"/>
    <property type="molecule type" value="Genomic_DNA"/>
</dbReference>
<proteinExistence type="predicted"/>
<reference evidence="1" key="1">
    <citation type="journal article" date="2014" name="Genome Biol. Evol.">
        <title>Pangenome evidence for extensive interdomain horizontal transfer affecting lineage core and shell genes in uncultured planktonic thaumarchaeota and euryarchaeota.</title>
        <authorList>
            <person name="Deschamps P."/>
            <person name="Zivanovic Y."/>
            <person name="Moreira D."/>
            <person name="Rodriguez-Valera F."/>
            <person name="Lopez-Garcia P."/>
        </authorList>
    </citation>
    <scope>NUCLEOTIDE SEQUENCE</scope>
</reference>
<name>A0A075FL52_9EURY</name>
<protein>
    <submittedName>
        <fullName evidence="1">Uncharacterized protein</fullName>
    </submittedName>
</protein>
<dbReference type="AlphaFoldDB" id="A0A075FL52"/>
<evidence type="ECO:0000313" key="1">
    <source>
        <dbReference type="EMBL" id="AIE90422.1"/>
    </source>
</evidence>
<sequence>MARYSIPNTGLLGHEQGCLPPHTQADAVDSCREVQAQNHLVLVSSVLLRWNLLPSLRDSGNYRNSTWPVLCPRGRRYPVSGLPQHGVHHDRVALRLYHQVNTPLDDALHGRRSVSAHVQGLLHRCLQESSGAQLAHRCRPDVLHHFLWLLGLYPTLGQSSLWSGHYRNQHGQFHTSNRRVDGQGTVCWHHTEWADSH</sequence>
<accession>A0A075FL52</accession>